<organism evidence="4 5">
    <name type="scientific">Pararhizobium mangrovi</name>
    <dbReference type="NCBI Taxonomy" id="2590452"/>
    <lineage>
        <taxon>Bacteria</taxon>
        <taxon>Pseudomonadati</taxon>
        <taxon>Pseudomonadota</taxon>
        <taxon>Alphaproteobacteria</taxon>
        <taxon>Hyphomicrobiales</taxon>
        <taxon>Rhizobiaceae</taxon>
        <taxon>Rhizobium/Agrobacterium group</taxon>
        <taxon>Pararhizobium</taxon>
    </lineage>
</organism>
<keyword evidence="1 2" id="KW-0808">Transferase</keyword>
<dbReference type="InterPro" id="IPR000462">
    <property type="entry name" value="CDP-OH_P_trans"/>
</dbReference>
<proteinExistence type="inferred from homology"/>
<comment type="similarity">
    <text evidence="2">Belongs to the CDP-alcohol phosphatidyltransferase class-I family.</text>
</comment>
<keyword evidence="3" id="KW-0472">Membrane</keyword>
<dbReference type="EMBL" id="VHLH01000008">
    <property type="protein sequence ID" value="TPW29984.1"/>
    <property type="molecule type" value="Genomic_DNA"/>
</dbReference>
<keyword evidence="5" id="KW-1185">Reference proteome</keyword>
<dbReference type="InterPro" id="IPR043130">
    <property type="entry name" value="CDP-OH_PTrfase_TM_dom"/>
</dbReference>
<reference evidence="4 5" key="1">
    <citation type="submission" date="2019-06" db="EMBL/GenBank/DDBJ databases">
        <authorList>
            <person name="Li M."/>
        </authorList>
    </citation>
    <scope>NUCLEOTIDE SEQUENCE [LARGE SCALE GENOMIC DNA]</scope>
    <source>
        <strain evidence="4 5">BGMRC6574</strain>
    </source>
</reference>
<name>A0A506UA94_9HYPH</name>
<dbReference type="InterPro" id="IPR048254">
    <property type="entry name" value="CDP_ALCOHOL_P_TRANSF_CS"/>
</dbReference>
<dbReference type="GO" id="GO:0016780">
    <property type="term" value="F:phosphotransferase activity, for other substituted phosphate groups"/>
    <property type="evidence" value="ECO:0007669"/>
    <property type="project" value="InterPro"/>
</dbReference>
<keyword evidence="3" id="KW-1133">Transmembrane helix</keyword>
<dbReference type="Pfam" id="PF01066">
    <property type="entry name" value="CDP-OH_P_transf"/>
    <property type="match status" value="1"/>
</dbReference>
<sequence>MTSRERLRRSLALVGVETVDGANEARGRPVVLLRGDWIFDQRLVAALVDSPQTLLVADDGSAVAAHVDAAAAGNVADALAEERAMPEGLTRKTPATLAGAYENKLRKREPAFLMRLTPESADAIRARTFRGSYKGVTDFVTKHVWPRPAQLVTGWCARFGISPNQVTWASLVLVLLAFALFWTGHYAVGLVAAWIMTFLDTVDGKLARVTLTYSKAGDVLDHGIDLVHPPFWWWAWIVGLPAAGFSLAAPGWTLAVIVIGYVAQRLEEGAFLALFGIEMHIWRRFDSWFRGITARRNPNLVILTVLSLFGRPDIGIVLVAIWTALCFLVHLAQILQASVARRREPIRSWLAA</sequence>
<keyword evidence="3" id="KW-0812">Transmembrane</keyword>
<protein>
    <submittedName>
        <fullName evidence="4">CDP-alcohol phosphatidyltransferase family protein</fullName>
    </submittedName>
</protein>
<accession>A0A506UA94</accession>
<dbReference type="AlphaFoldDB" id="A0A506UA94"/>
<evidence type="ECO:0000313" key="4">
    <source>
        <dbReference type="EMBL" id="TPW29984.1"/>
    </source>
</evidence>
<feature type="transmembrane region" description="Helical" evidence="3">
    <location>
        <begin position="233"/>
        <end position="262"/>
    </location>
</feature>
<dbReference type="PROSITE" id="PS00379">
    <property type="entry name" value="CDP_ALCOHOL_P_TRANSF"/>
    <property type="match status" value="1"/>
</dbReference>
<comment type="caution">
    <text evidence="4">The sequence shown here is derived from an EMBL/GenBank/DDBJ whole genome shotgun (WGS) entry which is preliminary data.</text>
</comment>
<gene>
    <name evidence="4" type="ORF">FJU11_06655</name>
</gene>
<dbReference type="OrthoDB" id="8541463at2"/>
<evidence type="ECO:0000256" key="1">
    <source>
        <dbReference type="ARBA" id="ARBA00022679"/>
    </source>
</evidence>
<dbReference type="Proteomes" id="UP000320314">
    <property type="component" value="Unassembled WGS sequence"/>
</dbReference>
<feature type="transmembrane region" description="Helical" evidence="3">
    <location>
        <begin position="168"/>
        <end position="196"/>
    </location>
</feature>
<evidence type="ECO:0000256" key="2">
    <source>
        <dbReference type="RuleBase" id="RU003750"/>
    </source>
</evidence>
<dbReference type="Gene3D" id="1.20.120.1760">
    <property type="match status" value="1"/>
</dbReference>
<dbReference type="GO" id="GO:0016020">
    <property type="term" value="C:membrane"/>
    <property type="evidence" value="ECO:0007669"/>
    <property type="project" value="InterPro"/>
</dbReference>
<evidence type="ECO:0000256" key="3">
    <source>
        <dbReference type="SAM" id="Phobius"/>
    </source>
</evidence>
<evidence type="ECO:0000313" key="5">
    <source>
        <dbReference type="Proteomes" id="UP000320314"/>
    </source>
</evidence>
<dbReference type="GO" id="GO:0008654">
    <property type="term" value="P:phospholipid biosynthetic process"/>
    <property type="evidence" value="ECO:0007669"/>
    <property type="project" value="InterPro"/>
</dbReference>